<evidence type="ECO:0000313" key="4">
    <source>
        <dbReference type="Proteomes" id="UP001057498"/>
    </source>
</evidence>
<comment type="similarity">
    <text evidence="1">Belongs to the metallo-beta-lactamase superfamily. Class-B beta-lactamase family.</text>
</comment>
<dbReference type="Pfam" id="PF00753">
    <property type="entry name" value="Lactamase_B"/>
    <property type="match status" value="1"/>
</dbReference>
<dbReference type="SMART" id="SM00849">
    <property type="entry name" value="Lactamase_B"/>
    <property type="match status" value="1"/>
</dbReference>
<sequence>MPDEVDLQPVAPGVWMARGRPGEVDPANRGRIGNAGVIVGERGALVIDSGVSWRHGQALLAAARRVSSQPVRRLLLTHVRQEFVFGAAAFQEAGVPVAMHPAAASLMRARCEGCLKTLQRVLGADEMQGSRVVQPDEPIEAGSLVLAEAIGRPLQLLTFGPQAHSSGPGDVALLDGPSGTLFAGGLLDADTIPDVQDADFAGWRAALAALRGLPLQRIVPGHGPLAPAALIGRIAAYLDALEARTAALLAAGTPLSEVADATELPAFAGWDQYDTIHRRNASIVFLRHERDMLRRPDKEGP</sequence>
<dbReference type="Proteomes" id="UP001057498">
    <property type="component" value="Chromosome"/>
</dbReference>
<keyword evidence="4" id="KW-1185">Reference proteome</keyword>
<dbReference type="GO" id="GO:0016787">
    <property type="term" value="F:hydrolase activity"/>
    <property type="evidence" value="ECO:0007669"/>
    <property type="project" value="UniProtKB-KW"/>
</dbReference>
<dbReference type="EMBL" id="AP025730">
    <property type="protein sequence ID" value="BDI06625.1"/>
    <property type="molecule type" value="Genomic_DNA"/>
</dbReference>
<name>A0ABM7YQ12_9BURK</name>
<dbReference type="InterPro" id="IPR050855">
    <property type="entry name" value="NDM-1-like"/>
</dbReference>
<dbReference type="PANTHER" id="PTHR42951:SF4">
    <property type="entry name" value="ACYL-COENZYME A THIOESTERASE MBLAC2"/>
    <property type="match status" value="1"/>
</dbReference>
<feature type="domain" description="Metallo-beta-lactamase" evidence="2">
    <location>
        <begin position="32"/>
        <end position="222"/>
    </location>
</feature>
<dbReference type="SUPFAM" id="SSF56281">
    <property type="entry name" value="Metallo-hydrolase/oxidoreductase"/>
    <property type="match status" value="1"/>
</dbReference>
<protein>
    <submittedName>
        <fullName evidence="3">Zn-dependent hydrolase glyoxylase</fullName>
    </submittedName>
</protein>
<dbReference type="Gene3D" id="3.60.15.10">
    <property type="entry name" value="Ribonuclease Z/Hydroxyacylglutathione hydrolase-like"/>
    <property type="match status" value="1"/>
</dbReference>
<evidence type="ECO:0000259" key="2">
    <source>
        <dbReference type="SMART" id="SM00849"/>
    </source>
</evidence>
<evidence type="ECO:0000256" key="1">
    <source>
        <dbReference type="ARBA" id="ARBA00005250"/>
    </source>
</evidence>
<dbReference type="InterPro" id="IPR001279">
    <property type="entry name" value="Metallo-B-lactamas"/>
</dbReference>
<accession>A0ABM7YQ12</accession>
<keyword evidence="3" id="KW-0378">Hydrolase</keyword>
<organism evidence="3 4">
    <name type="scientific">Sphaerotilus microaerophilus</name>
    <dbReference type="NCBI Taxonomy" id="2914710"/>
    <lineage>
        <taxon>Bacteria</taxon>
        <taxon>Pseudomonadati</taxon>
        <taxon>Pseudomonadota</taxon>
        <taxon>Betaproteobacteria</taxon>
        <taxon>Burkholderiales</taxon>
        <taxon>Sphaerotilaceae</taxon>
        <taxon>Sphaerotilus</taxon>
    </lineage>
</organism>
<dbReference type="PANTHER" id="PTHR42951">
    <property type="entry name" value="METALLO-BETA-LACTAMASE DOMAIN-CONTAINING"/>
    <property type="match status" value="1"/>
</dbReference>
<dbReference type="InterPro" id="IPR036866">
    <property type="entry name" value="RibonucZ/Hydroxyglut_hydro"/>
</dbReference>
<evidence type="ECO:0000313" key="3">
    <source>
        <dbReference type="EMBL" id="BDI06625.1"/>
    </source>
</evidence>
<reference evidence="3" key="1">
    <citation type="submission" date="2022-04" db="EMBL/GenBank/DDBJ databases">
        <title>Whole genome sequence of Sphaerotilus sp. FB-5.</title>
        <authorList>
            <person name="Takeda M."/>
            <person name="Narihara S."/>
            <person name="Akimoto M."/>
            <person name="Akimoto R."/>
            <person name="Nishiyashiki S."/>
            <person name="Murakami T."/>
        </authorList>
    </citation>
    <scope>NUCLEOTIDE SEQUENCE</scope>
    <source>
        <strain evidence="3">FB-5</strain>
    </source>
</reference>
<gene>
    <name evidence="3" type="ORF">CATMQ487_35950</name>
</gene>
<dbReference type="CDD" id="cd16282">
    <property type="entry name" value="metallo-hydrolase-like_MBL-fold"/>
    <property type="match status" value="1"/>
</dbReference>
<proteinExistence type="inferred from homology"/>